<sequence>MVIEPSWHHLRRLWRGCGSPVVKVSNHGRHVMSSIPVPPKTRRVGQQCTLNLSRTETSSRWCGVVVRRGGASSGVVHVT</sequence>
<dbReference type="EMBL" id="BMAU01021215">
    <property type="protein sequence ID" value="GFX99817.1"/>
    <property type="molecule type" value="Genomic_DNA"/>
</dbReference>
<reference evidence="1" key="1">
    <citation type="submission" date="2020-08" db="EMBL/GenBank/DDBJ databases">
        <title>Multicomponent nature underlies the extraordinary mechanical properties of spider dragline silk.</title>
        <authorList>
            <person name="Kono N."/>
            <person name="Nakamura H."/>
            <person name="Mori M."/>
            <person name="Yoshida Y."/>
            <person name="Ohtoshi R."/>
            <person name="Malay A.D."/>
            <person name="Moran D.A.P."/>
            <person name="Tomita M."/>
            <person name="Numata K."/>
            <person name="Arakawa K."/>
        </authorList>
    </citation>
    <scope>NUCLEOTIDE SEQUENCE</scope>
</reference>
<gene>
    <name evidence="1" type="primary">NCL1_39753</name>
    <name evidence="1" type="ORF">TNCV_258561</name>
</gene>
<comment type="caution">
    <text evidence="1">The sequence shown here is derived from an EMBL/GenBank/DDBJ whole genome shotgun (WGS) entry which is preliminary data.</text>
</comment>
<evidence type="ECO:0000313" key="2">
    <source>
        <dbReference type="Proteomes" id="UP000887159"/>
    </source>
</evidence>
<evidence type="ECO:0000313" key="1">
    <source>
        <dbReference type="EMBL" id="GFX99817.1"/>
    </source>
</evidence>
<name>A0A8X6RVC7_TRICX</name>
<dbReference type="AlphaFoldDB" id="A0A8X6RVC7"/>
<dbReference type="Proteomes" id="UP000887159">
    <property type="component" value="Unassembled WGS sequence"/>
</dbReference>
<accession>A0A8X6RVC7</accession>
<keyword evidence="2" id="KW-1185">Reference proteome</keyword>
<organism evidence="1 2">
    <name type="scientific">Trichonephila clavipes</name>
    <name type="common">Golden silk orbweaver</name>
    <name type="synonym">Nephila clavipes</name>
    <dbReference type="NCBI Taxonomy" id="2585209"/>
    <lineage>
        <taxon>Eukaryota</taxon>
        <taxon>Metazoa</taxon>
        <taxon>Ecdysozoa</taxon>
        <taxon>Arthropoda</taxon>
        <taxon>Chelicerata</taxon>
        <taxon>Arachnida</taxon>
        <taxon>Araneae</taxon>
        <taxon>Araneomorphae</taxon>
        <taxon>Entelegynae</taxon>
        <taxon>Araneoidea</taxon>
        <taxon>Nephilidae</taxon>
        <taxon>Trichonephila</taxon>
    </lineage>
</organism>
<proteinExistence type="predicted"/>
<protein>
    <submittedName>
        <fullName evidence="1">Uncharacterized protein</fullName>
    </submittedName>
</protein>